<dbReference type="InterPro" id="IPR016177">
    <property type="entry name" value="DNA-bd_dom_sf"/>
</dbReference>
<keyword evidence="5" id="KW-0539">Nucleus</keyword>
<dbReference type="SUPFAM" id="SSF54171">
    <property type="entry name" value="DNA-binding domain"/>
    <property type="match status" value="1"/>
</dbReference>
<dbReference type="InterPro" id="IPR001471">
    <property type="entry name" value="AP2/ERF_dom"/>
</dbReference>
<dbReference type="CDD" id="cd00018">
    <property type="entry name" value="AP2"/>
    <property type="match status" value="1"/>
</dbReference>
<name>A0A6P6VEQ2_COFAR</name>
<dbReference type="GO" id="GO:0006952">
    <property type="term" value="P:defense response"/>
    <property type="evidence" value="ECO:0007669"/>
    <property type="project" value="UniProtKB-KW"/>
</dbReference>
<keyword evidence="2" id="KW-0805">Transcription regulation</keyword>
<dbReference type="RefSeq" id="XP_027101443.2">
    <property type="nucleotide sequence ID" value="XM_027245642.2"/>
</dbReference>
<dbReference type="InterPro" id="IPR044808">
    <property type="entry name" value="ERF_plant"/>
</dbReference>
<dbReference type="GO" id="GO:0003700">
    <property type="term" value="F:DNA-binding transcription factor activity"/>
    <property type="evidence" value="ECO:0007669"/>
    <property type="project" value="InterPro"/>
</dbReference>
<sequence>MPYQVNRIFASSGMAQDEKSTILENVWANYIAKSELENAHQNPVESSQTWDDLPGLNSRDGSLLERLPSLGTFISMGAEAWEQPLDGANLPNNTESSRTVDSQETCSSKKMDSGADEMKVKKVVTRHYRGVRRRPWGTYAAEIRDSSRKGGRLWLGTFGTAEEAAMAYDKAALKIRGPKAYLNFPLETVAEAMGTCKSIPQDYMDSSATSCQTNDTATSASVTCGEIMSNSRKRVLREWDENEDSFINNAQSAKISAANWEEAAMSDINLLQFPNLESEYLENLFSLP</sequence>
<feature type="compositionally biased region" description="Polar residues" evidence="6">
    <location>
        <begin position="90"/>
        <end position="106"/>
    </location>
</feature>
<keyword evidence="3" id="KW-0238">DNA-binding</keyword>
<feature type="domain" description="AP2/ERF" evidence="7">
    <location>
        <begin position="127"/>
        <end position="185"/>
    </location>
</feature>
<evidence type="ECO:0000259" key="7">
    <source>
        <dbReference type="PROSITE" id="PS51032"/>
    </source>
</evidence>
<dbReference type="GO" id="GO:0003677">
    <property type="term" value="F:DNA binding"/>
    <property type="evidence" value="ECO:0007669"/>
    <property type="project" value="UniProtKB-KW"/>
</dbReference>
<reference evidence="8" key="1">
    <citation type="journal article" date="2025" name="Foods">
        <title>Unveiling the Microbial Signatures of Arabica Coffee Cherries: Insights into Ripeness Specific Diversity, Functional Traits, and Implications for Quality and Safety.</title>
        <authorList>
            <consortium name="RefSeq"/>
            <person name="Tenea G.N."/>
            <person name="Cifuentes V."/>
            <person name="Reyes P."/>
            <person name="Cevallos-Vallejos M."/>
        </authorList>
    </citation>
    <scope>NUCLEOTIDE SEQUENCE [LARGE SCALE GENOMIC DNA]</scope>
</reference>
<dbReference type="InterPro" id="IPR036955">
    <property type="entry name" value="AP2/ERF_dom_sf"/>
</dbReference>
<dbReference type="PANTHER" id="PTHR31190">
    <property type="entry name" value="DNA-BINDING DOMAIN"/>
    <property type="match status" value="1"/>
</dbReference>
<dbReference type="Gene3D" id="3.30.730.10">
    <property type="entry name" value="AP2/ERF domain"/>
    <property type="match status" value="1"/>
</dbReference>
<dbReference type="AlphaFoldDB" id="A0A6P6VEQ2"/>
<evidence type="ECO:0000256" key="1">
    <source>
        <dbReference type="ARBA" id="ARBA00004123"/>
    </source>
</evidence>
<dbReference type="PROSITE" id="PS51032">
    <property type="entry name" value="AP2_ERF"/>
    <property type="match status" value="1"/>
</dbReference>
<dbReference type="Proteomes" id="UP001652660">
    <property type="component" value="Chromosome 2c"/>
</dbReference>
<feature type="region of interest" description="Disordered" evidence="6">
    <location>
        <begin position="84"/>
        <end position="114"/>
    </location>
</feature>
<keyword evidence="4" id="KW-0804">Transcription</keyword>
<dbReference type="GO" id="GO:0005634">
    <property type="term" value="C:nucleus"/>
    <property type="evidence" value="ECO:0007669"/>
    <property type="project" value="UniProtKB-SubCell"/>
</dbReference>
<evidence type="ECO:0000256" key="3">
    <source>
        <dbReference type="ARBA" id="ARBA00023125"/>
    </source>
</evidence>
<evidence type="ECO:0000256" key="6">
    <source>
        <dbReference type="SAM" id="MobiDB-lite"/>
    </source>
</evidence>
<organism evidence="8 9">
    <name type="scientific">Coffea arabica</name>
    <name type="common">Arabian coffee</name>
    <dbReference type="NCBI Taxonomy" id="13443"/>
    <lineage>
        <taxon>Eukaryota</taxon>
        <taxon>Viridiplantae</taxon>
        <taxon>Streptophyta</taxon>
        <taxon>Embryophyta</taxon>
        <taxon>Tracheophyta</taxon>
        <taxon>Spermatophyta</taxon>
        <taxon>Magnoliopsida</taxon>
        <taxon>eudicotyledons</taxon>
        <taxon>Gunneridae</taxon>
        <taxon>Pentapetalae</taxon>
        <taxon>asterids</taxon>
        <taxon>lamiids</taxon>
        <taxon>Gentianales</taxon>
        <taxon>Rubiaceae</taxon>
        <taxon>Ixoroideae</taxon>
        <taxon>Gardenieae complex</taxon>
        <taxon>Bertiereae - Coffeeae clade</taxon>
        <taxon>Coffeeae</taxon>
        <taxon>Coffea</taxon>
    </lineage>
</organism>
<gene>
    <name evidence="9" type="primary">LOC113722052</name>
</gene>
<dbReference type="GO" id="GO:0009873">
    <property type="term" value="P:ethylene-activated signaling pathway"/>
    <property type="evidence" value="ECO:0007669"/>
    <property type="project" value="InterPro"/>
</dbReference>
<evidence type="ECO:0000256" key="2">
    <source>
        <dbReference type="ARBA" id="ARBA00023015"/>
    </source>
</evidence>
<evidence type="ECO:0000313" key="9">
    <source>
        <dbReference type="RefSeq" id="XP_027101443.2"/>
    </source>
</evidence>
<dbReference type="GeneID" id="113722052"/>
<dbReference type="OrthoDB" id="740418at2759"/>
<dbReference type="PRINTS" id="PR00367">
    <property type="entry name" value="ETHRSPELEMNT"/>
</dbReference>
<evidence type="ECO:0000313" key="8">
    <source>
        <dbReference type="Proteomes" id="UP001652660"/>
    </source>
</evidence>
<evidence type="ECO:0000256" key="5">
    <source>
        <dbReference type="ARBA" id="ARBA00023242"/>
    </source>
</evidence>
<protein>
    <submittedName>
        <fullName evidence="9">Ethylene-responsive transcription factor ERF091-like</fullName>
    </submittedName>
</protein>
<dbReference type="Pfam" id="PF00847">
    <property type="entry name" value="AP2"/>
    <property type="match status" value="1"/>
</dbReference>
<evidence type="ECO:0000256" key="4">
    <source>
        <dbReference type="ARBA" id="ARBA00023163"/>
    </source>
</evidence>
<keyword evidence="8" id="KW-1185">Reference proteome</keyword>
<comment type="subcellular location">
    <subcellularLocation>
        <location evidence="1">Nucleus</location>
    </subcellularLocation>
</comment>
<dbReference type="SMART" id="SM00380">
    <property type="entry name" value="AP2"/>
    <property type="match status" value="1"/>
</dbReference>
<accession>A0A6P6VEQ2</accession>
<proteinExistence type="predicted"/>
<reference evidence="9" key="2">
    <citation type="submission" date="2025-08" db="UniProtKB">
        <authorList>
            <consortium name="RefSeq"/>
        </authorList>
    </citation>
    <scope>IDENTIFICATION</scope>
    <source>
        <tissue evidence="9">Leaves</tissue>
    </source>
</reference>